<dbReference type="EMBL" id="AP025592">
    <property type="protein sequence ID" value="BDG07299.1"/>
    <property type="molecule type" value="Genomic_DNA"/>
</dbReference>
<accession>A0ABN6N257</accession>
<keyword evidence="4" id="KW-1185">Reference proteome</keyword>
<gene>
    <name evidence="3" type="ORF">AMPC_04120</name>
</gene>
<organism evidence="3 4">
    <name type="scientific">Anaeromyxobacter paludicola</name>
    <dbReference type="NCBI Taxonomy" id="2918171"/>
    <lineage>
        <taxon>Bacteria</taxon>
        <taxon>Pseudomonadati</taxon>
        <taxon>Myxococcota</taxon>
        <taxon>Myxococcia</taxon>
        <taxon>Myxococcales</taxon>
        <taxon>Cystobacterineae</taxon>
        <taxon>Anaeromyxobacteraceae</taxon>
        <taxon>Anaeromyxobacter</taxon>
    </lineage>
</organism>
<feature type="compositionally biased region" description="Pro residues" evidence="1">
    <location>
        <begin position="153"/>
        <end position="164"/>
    </location>
</feature>
<dbReference type="Proteomes" id="UP001162734">
    <property type="component" value="Chromosome"/>
</dbReference>
<keyword evidence="2" id="KW-0732">Signal</keyword>
<evidence type="ECO:0008006" key="5">
    <source>
        <dbReference type="Google" id="ProtNLM"/>
    </source>
</evidence>
<evidence type="ECO:0000313" key="4">
    <source>
        <dbReference type="Proteomes" id="UP001162734"/>
    </source>
</evidence>
<evidence type="ECO:0000256" key="2">
    <source>
        <dbReference type="SAM" id="SignalP"/>
    </source>
</evidence>
<feature type="region of interest" description="Disordered" evidence="1">
    <location>
        <begin position="144"/>
        <end position="164"/>
    </location>
</feature>
<dbReference type="Gene3D" id="2.60.40.420">
    <property type="entry name" value="Cupredoxins - blue copper proteins"/>
    <property type="match status" value="1"/>
</dbReference>
<evidence type="ECO:0000313" key="3">
    <source>
        <dbReference type="EMBL" id="BDG07299.1"/>
    </source>
</evidence>
<evidence type="ECO:0000256" key="1">
    <source>
        <dbReference type="SAM" id="MobiDB-lite"/>
    </source>
</evidence>
<dbReference type="SUPFAM" id="SSF49503">
    <property type="entry name" value="Cupredoxins"/>
    <property type="match status" value="1"/>
</dbReference>
<feature type="signal peptide" evidence="2">
    <location>
        <begin position="1"/>
        <end position="26"/>
    </location>
</feature>
<sequence length="164" mass="16184">MSRFAAILAGAVFALSGCGGSSGTTANSSPTPTPTPTTAAGRVIGISGMAFSPLQLQVTPGETVTVQNHDPMEHTVTSEATSGAFVPGAVGGVSFDVTVPPNASATFTIPANAAVGTKLPYYCRIHTSTMATPNGEIDVVATAASTPTDGGTAPPPPPPTIPGY</sequence>
<proteinExistence type="predicted"/>
<feature type="chain" id="PRO_5045115221" description="Blue (Type 1) copper domain protein" evidence="2">
    <location>
        <begin position="27"/>
        <end position="164"/>
    </location>
</feature>
<protein>
    <recommendedName>
        <fullName evidence="5">Blue (Type 1) copper domain protein</fullName>
    </recommendedName>
</protein>
<name>A0ABN6N257_9BACT</name>
<reference evidence="4" key="1">
    <citation type="journal article" date="2022" name="Int. J. Syst. Evol. Microbiol.">
        <title>Anaeromyxobacter oryzae sp. nov., Anaeromyxobacter diazotrophicus sp. nov. and Anaeromyxobacter paludicola sp. nov., isolated from paddy soils.</title>
        <authorList>
            <person name="Itoh H."/>
            <person name="Xu Z."/>
            <person name="Mise K."/>
            <person name="Masuda Y."/>
            <person name="Ushijima N."/>
            <person name="Hayakawa C."/>
            <person name="Shiratori Y."/>
            <person name="Senoo K."/>
        </authorList>
    </citation>
    <scope>NUCLEOTIDE SEQUENCE [LARGE SCALE GENOMIC DNA]</scope>
    <source>
        <strain evidence="4">Red630</strain>
    </source>
</reference>
<dbReference type="RefSeq" id="WP_248343911.1">
    <property type="nucleotide sequence ID" value="NZ_AP025592.1"/>
</dbReference>
<dbReference type="InterPro" id="IPR008972">
    <property type="entry name" value="Cupredoxin"/>
</dbReference>
<dbReference type="PROSITE" id="PS51257">
    <property type="entry name" value="PROKAR_LIPOPROTEIN"/>
    <property type="match status" value="1"/>
</dbReference>